<keyword evidence="7" id="KW-0175">Coiled coil</keyword>
<proteinExistence type="inferred from homology"/>
<evidence type="ECO:0000256" key="2">
    <source>
        <dbReference type="ARBA" id="ARBA00009622"/>
    </source>
</evidence>
<evidence type="ECO:0000256" key="8">
    <source>
        <dbReference type="ARBA" id="ARBA00023175"/>
    </source>
</evidence>
<evidence type="ECO:0000256" key="5">
    <source>
        <dbReference type="ARBA" id="ARBA00022737"/>
    </source>
</evidence>
<dbReference type="Gene3D" id="1.25.40.10">
    <property type="entry name" value="Tetratricopeptide repeat domain"/>
    <property type="match status" value="2"/>
</dbReference>
<evidence type="ECO:0000256" key="6">
    <source>
        <dbReference type="ARBA" id="ARBA00022803"/>
    </source>
</evidence>
<evidence type="ECO:0008006" key="12">
    <source>
        <dbReference type="Google" id="ProtNLM"/>
    </source>
</evidence>
<dbReference type="GO" id="GO:0007018">
    <property type="term" value="P:microtubule-based movement"/>
    <property type="evidence" value="ECO:0007669"/>
    <property type="project" value="TreeGrafter"/>
</dbReference>
<dbReference type="SUPFAM" id="SSF48452">
    <property type="entry name" value="TPR-like"/>
    <property type="match status" value="2"/>
</dbReference>
<dbReference type="GO" id="GO:0005874">
    <property type="term" value="C:microtubule"/>
    <property type="evidence" value="ECO:0007669"/>
    <property type="project" value="UniProtKB-KW"/>
</dbReference>
<dbReference type="InterPro" id="IPR002151">
    <property type="entry name" value="Kinesin_light"/>
</dbReference>
<dbReference type="EMBL" id="BNJQ01000009">
    <property type="protein sequence ID" value="GHP05192.1"/>
    <property type="molecule type" value="Genomic_DNA"/>
</dbReference>
<dbReference type="Proteomes" id="UP000660262">
    <property type="component" value="Unassembled WGS sequence"/>
</dbReference>
<evidence type="ECO:0000256" key="9">
    <source>
        <dbReference type="ARBA" id="ARBA00023212"/>
    </source>
</evidence>
<comment type="subcellular location">
    <subcellularLocation>
        <location evidence="1">Cytoplasm</location>
        <location evidence="1">Cytoskeleton</location>
    </subcellularLocation>
</comment>
<evidence type="ECO:0000256" key="4">
    <source>
        <dbReference type="ARBA" id="ARBA00022701"/>
    </source>
</evidence>
<dbReference type="SMART" id="SM00028">
    <property type="entry name" value="TPR"/>
    <property type="match status" value="5"/>
</dbReference>
<comment type="caution">
    <text evidence="10">The sequence shown here is derived from an EMBL/GenBank/DDBJ whole genome shotgun (WGS) entry which is preliminary data.</text>
</comment>
<keyword evidence="5" id="KW-0677">Repeat</keyword>
<dbReference type="PANTHER" id="PTHR45783:SF3">
    <property type="entry name" value="KINESIN LIGHT CHAIN"/>
    <property type="match status" value="1"/>
</dbReference>
<dbReference type="InterPro" id="IPR019734">
    <property type="entry name" value="TPR_rpt"/>
</dbReference>
<dbReference type="OrthoDB" id="546701at2759"/>
<dbReference type="PANTHER" id="PTHR45783">
    <property type="entry name" value="KINESIN LIGHT CHAIN"/>
    <property type="match status" value="1"/>
</dbReference>
<dbReference type="PRINTS" id="PR00381">
    <property type="entry name" value="KINESINLIGHT"/>
</dbReference>
<comment type="similarity">
    <text evidence="2">Belongs to the kinesin light chain family.</text>
</comment>
<protein>
    <recommendedName>
        <fullName evidence="12">Kinesin light chain</fullName>
    </recommendedName>
</protein>
<evidence type="ECO:0000256" key="1">
    <source>
        <dbReference type="ARBA" id="ARBA00004245"/>
    </source>
</evidence>
<dbReference type="AlphaFoldDB" id="A0A830HEQ2"/>
<dbReference type="GO" id="GO:0005871">
    <property type="term" value="C:kinesin complex"/>
    <property type="evidence" value="ECO:0007669"/>
    <property type="project" value="InterPro"/>
</dbReference>
<sequence>MASASARPHYDYGVSTATFPWFARVAASDILACARRRVVLAAAYPNDPEYHVRELTPEMEQAHAQLVQEQASEVEQSIGYDWMLAMKKVSERNGHRALVEMLLTSDVAWDEPPPANAVGVTTRFVSWHMQQNMGDIMNILEQTQSENVQEMLYWWFNPFCVRQSKPPKGPERDRWKLSTPDADADLETVLQSAVRTSSCTVALMTSWDTPSMLERIWCVWELFHTAMENCRLEVRMPSSEQTRFAKALVNDFTSVQMSLSRLDVENAKAGSEEERVEILSKMRAADGGIQGVNKLVKERLREWLCDSATSELAKVPQGDRATSALLTGVALLLWQQGKYADAEPLLCEALDGRRRELGDAHPDTLASINNLAPVLYLKGKYADAEALYREALDGRRRELGDAHPSTLMTINNLALVLKKQGKYTDAEPLSREALDGSRRELGDKHPSTLMTISNLAVLLHEQGKYDDAEPLYREALDGRRRELGDAHPRTLDSINNLALLLYKQGKYADAEPLFREALDGYRRELGDAHPKR</sequence>
<keyword evidence="8" id="KW-0505">Motor protein</keyword>
<dbReference type="GO" id="GO:0019894">
    <property type="term" value="F:kinesin binding"/>
    <property type="evidence" value="ECO:0007669"/>
    <property type="project" value="TreeGrafter"/>
</dbReference>
<accession>A0A830HEQ2</accession>
<organism evidence="10 11">
    <name type="scientific">Pycnococcus provasolii</name>
    <dbReference type="NCBI Taxonomy" id="41880"/>
    <lineage>
        <taxon>Eukaryota</taxon>
        <taxon>Viridiplantae</taxon>
        <taxon>Chlorophyta</taxon>
        <taxon>Pseudoscourfieldiophyceae</taxon>
        <taxon>Pseudoscourfieldiales</taxon>
        <taxon>Pycnococcaceae</taxon>
        <taxon>Pycnococcus</taxon>
    </lineage>
</organism>
<evidence type="ECO:0000256" key="7">
    <source>
        <dbReference type="ARBA" id="ARBA00023054"/>
    </source>
</evidence>
<reference evidence="10" key="1">
    <citation type="submission" date="2020-10" db="EMBL/GenBank/DDBJ databases">
        <title>Unveiling of a novel bifunctional photoreceptor, Dualchrome1, isolated from a cosmopolitan green alga.</title>
        <authorList>
            <person name="Suzuki S."/>
            <person name="Kawachi M."/>
        </authorList>
    </citation>
    <scope>NUCLEOTIDE SEQUENCE</scope>
    <source>
        <strain evidence="10">NIES 2893</strain>
    </source>
</reference>
<keyword evidence="9" id="KW-0206">Cytoskeleton</keyword>
<evidence type="ECO:0000313" key="10">
    <source>
        <dbReference type="EMBL" id="GHP05192.1"/>
    </source>
</evidence>
<keyword evidence="4" id="KW-0493">Microtubule</keyword>
<gene>
    <name evidence="10" type="ORF">PPROV_000394400</name>
</gene>
<name>A0A830HEQ2_9CHLO</name>
<keyword evidence="11" id="KW-1185">Reference proteome</keyword>
<dbReference type="InterPro" id="IPR011990">
    <property type="entry name" value="TPR-like_helical_dom_sf"/>
</dbReference>
<keyword evidence="6" id="KW-0802">TPR repeat</keyword>
<dbReference type="Pfam" id="PF13374">
    <property type="entry name" value="TPR_10"/>
    <property type="match status" value="1"/>
</dbReference>
<evidence type="ECO:0000256" key="3">
    <source>
        <dbReference type="ARBA" id="ARBA00022490"/>
    </source>
</evidence>
<dbReference type="Pfam" id="PF13424">
    <property type="entry name" value="TPR_12"/>
    <property type="match status" value="2"/>
</dbReference>
<keyword evidence="3" id="KW-0963">Cytoplasm</keyword>
<dbReference type="GO" id="GO:0005737">
    <property type="term" value="C:cytoplasm"/>
    <property type="evidence" value="ECO:0007669"/>
    <property type="project" value="TreeGrafter"/>
</dbReference>
<evidence type="ECO:0000313" key="11">
    <source>
        <dbReference type="Proteomes" id="UP000660262"/>
    </source>
</evidence>